<dbReference type="SUPFAM" id="SSF52540">
    <property type="entry name" value="P-loop containing nucleoside triphosphate hydrolases"/>
    <property type="match status" value="2"/>
</dbReference>
<keyword evidence="6" id="KW-0547">Nucleotide-binding</keyword>
<dbReference type="SMART" id="SM00382">
    <property type="entry name" value="AAA"/>
    <property type="match status" value="2"/>
</dbReference>
<evidence type="ECO:0000256" key="6">
    <source>
        <dbReference type="ARBA" id="ARBA00022741"/>
    </source>
</evidence>
<name>A0A9W6UUQ1_9ACTN</name>
<evidence type="ECO:0000256" key="9">
    <source>
        <dbReference type="ARBA" id="ARBA00023136"/>
    </source>
</evidence>
<dbReference type="InterPro" id="IPR003593">
    <property type="entry name" value="AAA+_ATPase"/>
</dbReference>
<dbReference type="GO" id="GO:0005524">
    <property type="term" value="F:ATP binding"/>
    <property type="evidence" value="ECO:0007669"/>
    <property type="project" value="UniProtKB-KW"/>
</dbReference>
<dbReference type="AlphaFoldDB" id="A0A9W6UUQ1"/>
<evidence type="ECO:0000259" key="10">
    <source>
        <dbReference type="PROSITE" id="PS50893"/>
    </source>
</evidence>
<keyword evidence="5" id="KW-0677">Repeat</keyword>
<evidence type="ECO:0000256" key="4">
    <source>
        <dbReference type="ARBA" id="ARBA00022597"/>
    </source>
</evidence>
<dbReference type="PANTHER" id="PTHR43790:SF3">
    <property type="entry name" value="D-ALLOSE IMPORT ATP-BINDING PROTEIN ALSA-RELATED"/>
    <property type="match status" value="1"/>
</dbReference>
<keyword evidence="8" id="KW-1278">Translocase</keyword>
<dbReference type="InterPro" id="IPR050107">
    <property type="entry name" value="ABC_carbohydrate_import_ATPase"/>
</dbReference>
<evidence type="ECO:0000256" key="2">
    <source>
        <dbReference type="ARBA" id="ARBA00022448"/>
    </source>
</evidence>
<sequence>MPVRTPEPLRTDEPLVRMRGVTKRFGGFTAVDHADLDVHAGEVHVVAGENGAGKSTLMKTLAGVHALDSGRILLDGAAVSIPDTATARRHGIAMVHQELTLAPTLSVAENIVLGREHRTRTGLFARARARDEAARVLATLGARFSVDAEVGELSTGEQQLVEIGRAVAEGARVLIFDEPTAALSAREAAALLDLVESLRASGIAVLYITHRMEEIQRLADRVTVMRDGRVVASLRREEATPEAIVTRMVGRPIGALYRRARPRPRDQVRLRVTGLTDGGYVRPASFEVRAGEVLGIAGIVGAGRSELVRLIFGADAAASGSVAVDGRRVAVRRPADAIAHGIALVPESRKDQGLFLDLSIAENIALAGLTRRPPRMLRPGRLRAAAGPLVARLGIRCRSVDQPVGRLSGGNQQKTVLAKWLSLDPKVLILDEPTRGVDIGAKADIYALIDDIAAQGVAIVLVSSELPEVLGLSDRVLVMREGHIVAELSGDLLKEDIVMQYATGADTAPGRPAA</sequence>
<keyword evidence="7 11" id="KW-0067">ATP-binding</keyword>
<dbReference type="InterPro" id="IPR003439">
    <property type="entry name" value="ABC_transporter-like_ATP-bd"/>
</dbReference>
<dbReference type="FunFam" id="3.40.50.300:FF:000127">
    <property type="entry name" value="Ribose import ATP-binding protein RbsA"/>
    <property type="match status" value="1"/>
</dbReference>
<dbReference type="PANTHER" id="PTHR43790">
    <property type="entry name" value="CARBOHYDRATE TRANSPORT ATP-BINDING PROTEIN MG119-RELATED"/>
    <property type="match status" value="1"/>
</dbReference>
<dbReference type="InterPro" id="IPR027417">
    <property type="entry name" value="P-loop_NTPase"/>
</dbReference>
<evidence type="ECO:0000256" key="7">
    <source>
        <dbReference type="ARBA" id="ARBA00022840"/>
    </source>
</evidence>
<comment type="subcellular location">
    <subcellularLocation>
        <location evidence="1">Cell membrane</location>
        <topology evidence="1">Peripheral membrane protein</topology>
    </subcellularLocation>
</comment>
<dbReference type="GO" id="GO:0005886">
    <property type="term" value="C:plasma membrane"/>
    <property type="evidence" value="ECO:0007669"/>
    <property type="project" value="UniProtKB-SubCell"/>
</dbReference>
<dbReference type="Gene3D" id="3.40.50.300">
    <property type="entry name" value="P-loop containing nucleotide triphosphate hydrolases"/>
    <property type="match status" value="2"/>
</dbReference>
<proteinExistence type="predicted"/>
<evidence type="ECO:0000256" key="5">
    <source>
        <dbReference type="ARBA" id="ARBA00022737"/>
    </source>
</evidence>
<dbReference type="PROSITE" id="PS50893">
    <property type="entry name" value="ABC_TRANSPORTER_2"/>
    <property type="match status" value="2"/>
</dbReference>
<dbReference type="CDD" id="cd03216">
    <property type="entry name" value="ABC_Carb_Monos_I"/>
    <property type="match status" value="1"/>
</dbReference>
<feature type="domain" description="ABC transporter" evidence="10">
    <location>
        <begin position="262"/>
        <end position="506"/>
    </location>
</feature>
<dbReference type="Proteomes" id="UP001165124">
    <property type="component" value="Unassembled WGS sequence"/>
</dbReference>
<keyword evidence="9" id="KW-0472">Membrane</keyword>
<protein>
    <submittedName>
        <fullName evidence="11">Ribose import ATP-binding protein RbsA</fullName>
    </submittedName>
</protein>
<evidence type="ECO:0000256" key="3">
    <source>
        <dbReference type="ARBA" id="ARBA00022475"/>
    </source>
</evidence>
<evidence type="ECO:0000313" key="11">
    <source>
        <dbReference type="EMBL" id="GLW61910.1"/>
    </source>
</evidence>
<keyword evidence="4" id="KW-0762">Sugar transport</keyword>
<evidence type="ECO:0000256" key="8">
    <source>
        <dbReference type="ARBA" id="ARBA00022967"/>
    </source>
</evidence>
<dbReference type="EMBL" id="BSRZ01000001">
    <property type="protein sequence ID" value="GLW61910.1"/>
    <property type="molecule type" value="Genomic_DNA"/>
</dbReference>
<accession>A0A9W6UUQ1</accession>
<keyword evidence="12" id="KW-1185">Reference proteome</keyword>
<comment type="caution">
    <text evidence="11">The sequence shown here is derived from an EMBL/GenBank/DDBJ whole genome shotgun (WGS) entry which is preliminary data.</text>
</comment>
<dbReference type="RefSeq" id="WP_067913093.1">
    <property type="nucleotide sequence ID" value="NZ_BSRZ01000001.1"/>
</dbReference>
<dbReference type="CDD" id="cd03215">
    <property type="entry name" value="ABC_Carb_Monos_II"/>
    <property type="match status" value="1"/>
</dbReference>
<keyword evidence="3" id="KW-1003">Cell membrane</keyword>
<organism evidence="11 12">
    <name type="scientific">Actinomadura rubrobrunea</name>
    <dbReference type="NCBI Taxonomy" id="115335"/>
    <lineage>
        <taxon>Bacteria</taxon>
        <taxon>Bacillati</taxon>
        <taxon>Actinomycetota</taxon>
        <taxon>Actinomycetes</taxon>
        <taxon>Streptosporangiales</taxon>
        <taxon>Thermomonosporaceae</taxon>
        <taxon>Actinomadura</taxon>
    </lineage>
</organism>
<feature type="domain" description="ABC transporter" evidence="10">
    <location>
        <begin position="16"/>
        <end position="252"/>
    </location>
</feature>
<evidence type="ECO:0000256" key="1">
    <source>
        <dbReference type="ARBA" id="ARBA00004202"/>
    </source>
</evidence>
<dbReference type="Pfam" id="PF00005">
    <property type="entry name" value="ABC_tran"/>
    <property type="match status" value="2"/>
</dbReference>
<gene>
    <name evidence="11" type="primary">rbsA</name>
    <name evidence="11" type="ORF">Arub01_01540</name>
</gene>
<evidence type="ECO:0000313" key="12">
    <source>
        <dbReference type="Proteomes" id="UP001165124"/>
    </source>
</evidence>
<keyword evidence="2" id="KW-0813">Transport</keyword>
<dbReference type="GO" id="GO:0016887">
    <property type="term" value="F:ATP hydrolysis activity"/>
    <property type="evidence" value="ECO:0007669"/>
    <property type="project" value="InterPro"/>
</dbReference>
<reference evidence="11" key="1">
    <citation type="submission" date="2023-02" db="EMBL/GenBank/DDBJ databases">
        <title>Actinomadura rubrobrunea NBRC 14622.</title>
        <authorList>
            <person name="Ichikawa N."/>
            <person name="Sato H."/>
            <person name="Tonouchi N."/>
        </authorList>
    </citation>
    <scope>NUCLEOTIDE SEQUENCE</scope>
    <source>
        <strain evidence="11">NBRC 14622</strain>
    </source>
</reference>